<dbReference type="Proteomes" id="UP000248961">
    <property type="component" value="Unassembled WGS sequence"/>
</dbReference>
<protein>
    <submittedName>
        <fullName evidence="1">Uncharacterized protein</fullName>
    </submittedName>
</protein>
<organism evidence="1 2">
    <name type="scientific">Aspergillus homomorphus (strain CBS 101889)</name>
    <dbReference type="NCBI Taxonomy" id="1450537"/>
    <lineage>
        <taxon>Eukaryota</taxon>
        <taxon>Fungi</taxon>
        <taxon>Dikarya</taxon>
        <taxon>Ascomycota</taxon>
        <taxon>Pezizomycotina</taxon>
        <taxon>Eurotiomycetes</taxon>
        <taxon>Eurotiomycetidae</taxon>
        <taxon>Eurotiales</taxon>
        <taxon>Aspergillaceae</taxon>
        <taxon>Aspergillus</taxon>
        <taxon>Aspergillus subgen. Circumdati</taxon>
    </lineage>
</organism>
<keyword evidence="2" id="KW-1185">Reference proteome</keyword>
<feature type="non-terminal residue" evidence="1">
    <location>
        <position position="1"/>
    </location>
</feature>
<accession>A0A395HQT8</accession>
<evidence type="ECO:0000313" key="1">
    <source>
        <dbReference type="EMBL" id="RAL10312.1"/>
    </source>
</evidence>
<sequence length="179" mass="20477">AGAQKHNCFVIRAQPITGTSTSTDTESQYQRHKDADFIEPFPLRAYGNWVQEKQEVKTRLSWRSLEEPGTFFSHQDTADWHYYVYSQQQPPCPNSRGGVGAADAERLPLIALAARCLEKQVRGDVVVVRFSAIEVDNYEEEFSANELVRTVGNYRTVRDAKAEHERRERERIAAKFGLN</sequence>
<dbReference type="GeneID" id="37196215"/>
<dbReference type="EMBL" id="KZ824296">
    <property type="protein sequence ID" value="RAL10312.1"/>
    <property type="molecule type" value="Genomic_DNA"/>
</dbReference>
<reference evidence="1 2" key="1">
    <citation type="submission" date="2018-02" db="EMBL/GenBank/DDBJ databases">
        <title>The genomes of Aspergillus section Nigri reveals drivers in fungal speciation.</title>
        <authorList>
            <consortium name="DOE Joint Genome Institute"/>
            <person name="Vesth T.C."/>
            <person name="Nybo J."/>
            <person name="Theobald S."/>
            <person name="Brandl J."/>
            <person name="Frisvad J.C."/>
            <person name="Nielsen K.F."/>
            <person name="Lyhne E.K."/>
            <person name="Kogle M.E."/>
            <person name="Kuo A."/>
            <person name="Riley R."/>
            <person name="Clum A."/>
            <person name="Nolan M."/>
            <person name="Lipzen A."/>
            <person name="Salamov A."/>
            <person name="Henrissat B."/>
            <person name="Wiebenga A."/>
            <person name="De vries R.P."/>
            <person name="Grigoriev I.V."/>
            <person name="Mortensen U.H."/>
            <person name="Andersen M.R."/>
            <person name="Baker S.E."/>
        </authorList>
    </citation>
    <scope>NUCLEOTIDE SEQUENCE [LARGE SCALE GENOMIC DNA]</scope>
    <source>
        <strain evidence="1 2">CBS 101889</strain>
    </source>
</reference>
<dbReference type="VEuPathDB" id="FungiDB:BO97DRAFT_349753"/>
<dbReference type="OrthoDB" id="432970at2759"/>
<dbReference type="RefSeq" id="XP_025549466.1">
    <property type="nucleotide sequence ID" value="XM_025691926.1"/>
</dbReference>
<name>A0A395HQT8_ASPHC</name>
<gene>
    <name evidence="1" type="ORF">BO97DRAFT_349753</name>
</gene>
<proteinExistence type="predicted"/>
<evidence type="ECO:0000313" key="2">
    <source>
        <dbReference type="Proteomes" id="UP000248961"/>
    </source>
</evidence>
<dbReference type="AlphaFoldDB" id="A0A395HQT8"/>